<gene>
    <name evidence="1" type="ORF">BKA14_003722</name>
</gene>
<organism evidence="1 2">
    <name type="scientific">Paractinoplanes abujensis</name>
    <dbReference type="NCBI Taxonomy" id="882441"/>
    <lineage>
        <taxon>Bacteria</taxon>
        <taxon>Bacillati</taxon>
        <taxon>Actinomycetota</taxon>
        <taxon>Actinomycetes</taxon>
        <taxon>Micromonosporales</taxon>
        <taxon>Micromonosporaceae</taxon>
        <taxon>Paractinoplanes</taxon>
    </lineage>
</organism>
<dbReference type="RefSeq" id="WP_308441594.1">
    <property type="nucleotide sequence ID" value="NZ_BOMC01000056.1"/>
</dbReference>
<comment type="caution">
    <text evidence="1">The sequence shown here is derived from an EMBL/GenBank/DDBJ whole genome shotgun (WGS) entry which is preliminary data.</text>
</comment>
<evidence type="ECO:0000313" key="1">
    <source>
        <dbReference type="EMBL" id="MBB4693574.1"/>
    </source>
</evidence>
<dbReference type="AlphaFoldDB" id="A0A7W7CSL5"/>
<dbReference type="EMBL" id="JACHMF010000001">
    <property type="protein sequence ID" value="MBB4693574.1"/>
    <property type="molecule type" value="Genomic_DNA"/>
</dbReference>
<sequence>MPGDAGDGLGLVFHGVMEQTGSQHVRVGDPVVAQHPQGHPQHVVHVGLPRATLLGVQHTSRAGRIRDRGASRQRQLIEFHGETAPETRRTADLRDGVQRHHSKLRRCYQNLVPVVCGHTSMIAAADLHRNYELASRL</sequence>
<keyword evidence="2" id="KW-1185">Reference proteome</keyword>
<proteinExistence type="predicted"/>
<reference evidence="1 2" key="1">
    <citation type="submission" date="2020-08" db="EMBL/GenBank/DDBJ databases">
        <title>Sequencing the genomes of 1000 actinobacteria strains.</title>
        <authorList>
            <person name="Klenk H.-P."/>
        </authorList>
    </citation>
    <scope>NUCLEOTIDE SEQUENCE [LARGE SCALE GENOMIC DNA]</scope>
    <source>
        <strain evidence="1 2">DSM 45518</strain>
    </source>
</reference>
<name>A0A7W7CSL5_9ACTN</name>
<dbReference type="Proteomes" id="UP000542742">
    <property type="component" value="Unassembled WGS sequence"/>
</dbReference>
<protein>
    <submittedName>
        <fullName evidence="1">Uncharacterized protein</fullName>
    </submittedName>
</protein>
<evidence type="ECO:0000313" key="2">
    <source>
        <dbReference type="Proteomes" id="UP000542742"/>
    </source>
</evidence>
<accession>A0A7W7CSL5</accession>